<comment type="similarity">
    <text evidence="1">Belongs to the peptidase C1 family.</text>
</comment>
<dbReference type="CDD" id="cd02619">
    <property type="entry name" value="Peptidase_C1"/>
    <property type="match status" value="1"/>
</dbReference>
<feature type="domain" description="Peptidase C1A papain C-terminal" evidence="3">
    <location>
        <begin position="67"/>
        <end position="281"/>
    </location>
</feature>
<dbReference type="Proteomes" id="UP001642484">
    <property type="component" value="Unassembled WGS sequence"/>
</dbReference>
<dbReference type="EMBL" id="CAXAMN010007779">
    <property type="protein sequence ID" value="CAK9022820.1"/>
    <property type="molecule type" value="Genomic_DNA"/>
</dbReference>
<dbReference type="InterPro" id="IPR000668">
    <property type="entry name" value="Peptidase_C1A_C"/>
</dbReference>
<proteinExistence type="inferred from homology"/>
<dbReference type="InterPro" id="IPR038765">
    <property type="entry name" value="Papain-like_cys_pep_sf"/>
</dbReference>
<dbReference type="PROSITE" id="PS00639">
    <property type="entry name" value="THIOL_PROTEASE_HIS"/>
    <property type="match status" value="1"/>
</dbReference>
<keyword evidence="2" id="KW-0865">Zymogen</keyword>
<evidence type="ECO:0000259" key="3">
    <source>
        <dbReference type="SMART" id="SM00645"/>
    </source>
</evidence>
<evidence type="ECO:0000256" key="1">
    <source>
        <dbReference type="ARBA" id="ARBA00008455"/>
    </source>
</evidence>
<protein>
    <recommendedName>
        <fullName evidence="3">Peptidase C1A papain C-terminal domain-containing protein</fullName>
    </recommendedName>
</protein>
<evidence type="ECO:0000313" key="4">
    <source>
        <dbReference type="EMBL" id="CAK9022820.1"/>
    </source>
</evidence>
<dbReference type="InterPro" id="IPR013128">
    <property type="entry name" value="Peptidase_C1A"/>
</dbReference>
<dbReference type="SUPFAM" id="SSF54001">
    <property type="entry name" value="Cysteine proteinases"/>
    <property type="match status" value="1"/>
</dbReference>
<evidence type="ECO:0000313" key="5">
    <source>
        <dbReference type="Proteomes" id="UP001642484"/>
    </source>
</evidence>
<dbReference type="Pfam" id="PF00112">
    <property type="entry name" value="Peptidase_C1"/>
    <property type="match status" value="1"/>
</dbReference>
<accession>A0ABP0K8V5</accession>
<organism evidence="4 5">
    <name type="scientific">Durusdinium trenchii</name>
    <dbReference type="NCBI Taxonomy" id="1381693"/>
    <lineage>
        <taxon>Eukaryota</taxon>
        <taxon>Sar</taxon>
        <taxon>Alveolata</taxon>
        <taxon>Dinophyceae</taxon>
        <taxon>Suessiales</taxon>
        <taxon>Symbiodiniaceae</taxon>
        <taxon>Durusdinium</taxon>
    </lineage>
</organism>
<dbReference type="Gene3D" id="3.90.70.10">
    <property type="entry name" value="Cysteine proteinases"/>
    <property type="match status" value="1"/>
</dbReference>
<reference evidence="4 5" key="1">
    <citation type="submission" date="2024-02" db="EMBL/GenBank/DDBJ databases">
        <authorList>
            <person name="Chen Y."/>
            <person name="Shah S."/>
            <person name="Dougan E. K."/>
            <person name="Thang M."/>
            <person name="Chan C."/>
        </authorList>
    </citation>
    <scope>NUCLEOTIDE SEQUENCE [LARGE SCALE GENOMIC DNA]</scope>
</reference>
<dbReference type="InterPro" id="IPR025660">
    <property type="entry name" value="Pept_his_AS"/>
</dbReference>
<name>A0ABP0K8V5_9DINO</name>
<evidence type="ECO:0000256" key="2">
    <source>
        <dbReference type="ARBA" id="ARBA00023145"/>
    </source>
</evidence>
<comment type="caution">
    <text evidence="4">The sequence shown here is derived from an EMBL/GenBank/DDBJ whole genome shotgun (WGS) entry which is preliminary data.</text>
</comment>
<dbReference type="SMART" id="SM00645">
    <property type="entry name" value="Pept_C1"/>
    <property type="match status" value="1"/>
</dbReference>
<sequence length="549" mass="62034">MGACESKGVTEDEIKVDVSRHPAMQSMDLTTTQKMGWIKDIPDPRDLYMTFKSVDAPKEIKRKGEGSKEIVDLRPLNGGFKIFNQGHLGSCTANALAAAFHFALHKENVEQHEGFKDFTPSRLFIYYNERYVEGSVDRDAGAMLRDGIQVMERLGVCPEAMWKYDDQNDFFKKQPDKNCYELATKCTVKGYAHVAQDLQQMKLCIKNGYPFVFGFTVLTSFSEAAKNGTMVMPQPGDKARGGHAVCAVGYDDFKQCFIVRNSWGDDWGDKGYFYMPYEYICKEELAHDFWAINWVEGGVLAQRRAQRRVLPAAFTAVHLHPQYLSCELHGHTWTHFRHLLWQATSSESRAFVSHEWKEATPRWSCSALRSELLLEIFEMALELERGPRAAVLKKVNATNSALKLLSSAGGVCLFGYVNALAVALRIAAGTATLNSHRWDALDMNSKRCSVELLDGTFQVQQREWLRVLQTLWRSPNMPLLLLDSSPWPFGLENISEIIAEASSTPAHSIRWRPPSGGGRWKLLPSQPWPATKVLVGGDAPREVWWLRGE</sequence>
<dbReference type="PANTHER" id="PTHR12411">
    <property type="entry name" value="CYSTEINE PROTEASE FAMILY C1-RELATED"/>
    <property type="match status" value="1"/>
</dbReference>
<gene>
    <name evidence="4" type="ORF">CCMP2556_LOCUS14994</name>
</gene>
<keyword evidence="5" id="KW-1185">Reference proteome</keyword>